<gene>
    <name evidence="2" type="ORF">E2562_019874</name>
</gene>
<evidence type="ECO:0000313" key="2">
    <source>
        <dbReference type="EMBL" id="KAF0929291.1"/>
    </source>
</evidence>
<dbReference type="AlphaFoldDB" id="A0A6G1EXG2"/>
<protein>
    <recommendedName>
        <fullName evidence="4">DUF834 domain-containing protein</fullName>
    </recommendedName>
</protein>
<accession>A0A6G1EXG2</accession>
<feature type="region of interest" description="Disordered" evidence="1">
    <location>
        <begin position="1"/>
        <end position="54"/>
    </location>
</feature>
<evidence type="ECO:0000256" key="1">
    <source>
        <dbReference type="SAM" id="MobiDB-lite"/>
    </source>
</evidence>
<evidence type="ECO:0000313" key="3">
    <source>
        <dbReference type="Proteomes" id="UP000479710"/>
    </source>
</evidence>
<dbReference type="Proteomes" id="UP000479710">
    <property type="component" value="Unassembled WGS sequence"/>
</dbReference>
<feature type="compositionally biased region" description="Basic and acidic residues" evidence="1">
    <location>
        <begin position="1"/>
        <end position="19"/>
    </location>
</feature>
<name>A0A6G1EXG2_9ORYZ</name>
<reference evidence="2 3" key="1">
    <citation type="submission" date="2019-11" db="EMBL/GenBank/DDBJ databases">
        <title>Whole genome sequence of Oryza granulata.</title>
        <authorList>
            <person name="Li W."/>
        </authorList>
    </citation>
    <scope>NUCLEOTIDE SEQUENCE [LARGE SCALE GENOMIC DNA]</scope>
    <source>
        <strain evidence="3">cv. Menghai</strain>
        <tissue evidence="2">Leaf</tissue>
    </source>
</reference>
<sequence>MWDGGKGRDAAGDLRRRAGEGSGEPSSTLGWKGRRRCVDGGKGRDAGGDASGGVERCAMRMEMREAVGDLGRSI</sequence>
<evidence type="ECO:0008006" key="4">
    <source>
        <dbReference type="Google" id="ProtNLM"/>
    </source>
</evidence>
<feature type="compositionally biased region" description="Basic and acidic residues" evidence="1">
    <location>
        <begin position="36"/>
        <end position="47"/>
    </location>
</feature>
<proteinExistence type="predicted"/>
<organism evidence="2 3">
    <name type="scientific">Oryza meyeriana var. granulata</name>
    <dbReference type="NCBI Taxonomy" id="110450"/>
    <lineage>
        <taxon>Eukaryota</taxon>
        <taxon>Viridiplantae</taxon>
        <taxon>Streptophyta</taxon>
        <taxon>Embryophyta</taxon>
        <taxon>Tracheophyta</taxon>
        <taxon>Spermatophyta</taxon>
        <taxon>Magnoliopsida</taxon>
        <taxon>Liliopsida</taxon>
        <taxon>Poales</taxon>
        <taxon>Poaceae</taxon>
        <taxon>BOP clade</taxon>
        <taxon>Oryzoideae</taxon>
        <taxon>Oryzeae</taxon>
        <taxon>Oryzinae</taxon>
        <taxon>Oryza</taxon>
        <taxon>Oryza meyeriana</taxon>
    </lineage>
</organism>
<comment type="caution">
    <text evidence="2">The sequence shown here is derived from an EMBL/GenBank/DDBJ whole genome shotgun (WGS) entry which is preliminary data.</text>
</comment>
<keyword evidence="3" id="KW-1185">Reference proteome</keyword>
<dbReference type="EMBL" id="SPHZ02000002">
    <property type="protein sequence ID" value="KAF0929291.1"/>
    <property type="molecule type" value="Genomic_DNA"/>
</dbReference>